<dbReference type="OrthoDB" id="1893551at2759"/>
<organism evidence="6 7">
    <name type="scientific">Entomortierella parvispora</name>
    <dbReference type="NCBI Taxonomy" id="205924"/>
    <lineage>
        <taxon>Eukaryota</taxon>
        <taxon>Fungi</taxon>
        <taxon>Fungi incertae sedis</taxon>
        <taxon>Mucoromycota</taxon>
        <taxon>Mortierellomycotina</taxon>
        <taxon>Mortierellomycetes</taxon>
        <taxon>Mortierellales</taxon>
        <taxon>Mortierellaceae</taxon>
        <taxon>Entomortierella</taxon>
    </lineage>
</organism>
<feature type="domain" description="BTB" evidence="5">
    <location>
        <begin position="597"/>
        <end position="680"/>
    </location>
</feature>
<dbReference type="PANTHER" id="PTHR22872:SF2">
    <property type="entry name" value="INHIBITOR OF BRUTON TYROSINE KINASE"/>
    <property type="match status" value="1"/>
</dbReference>
<evidence type="ECO:0000313" key="7">
    <source>
        <dbReference type="Proteomes" id="UP000827284"/>
    </source>
</evidence>
<feature type="compositionally biased region" description="Polar residues" evidence="4">
    <location>
        <begin position="1060"/>
        <end position="1069"/>
    </location>
</feature>
<feature type="region of interest" description="Disordered" evidence="4">
    <location>
        <begin position="1311"/>
        <end position="1369"/>
    </location>
</feature>
<accession>A0A9P3GYW6</accession>
<keyword evidence="7" id="KW-1185">Reference proteome</keyword>
<comment type="caution">
    <text evidence="6">The sequence shown here is derived from an EMBL/GenBank/DDBJ whole genome shotgun (WGS) entry which is preliminary data.</text>
</comment>
<feature type="compositionally biased region" description="Low complexity" evidence="4">
    <location>
        <begin position="1176"/>
        <end position="1197"/>
    </location>
</feature>
<dbReference type="PRINTS" id="PR00633">
    <property type="entry name" value="RCCNDNSATION"/>
</dbReference>
<keyword evidence="1" id="KW-0677">Repeat</keyword>
<evidence type="ECO:0000313" key="6">
    <source>
        <dbReference type="EMBL" id="GJJ67680.1"/>
    </source>
</evidence>
<dbReference type="InterPro" id="IPR036770">
    <property type="entry name" value="Ankyrin_rpt-contain_sf"/>
</dbReference>
<dbReference type="SUPFAM" id="SSF50985">
    <property type="entry name" value="RCC1/BLIP-II"/>
    <property type="match status" value="1"/>
</dbReference>
<dbReference type="InterPro" id="IPR002110">
    <property type="entry name" value="Ankyrin_rpt"/>
</dbReference>
<feature type="repeat" description="ANK" evidence="2">
    <location>
        <begin position="44"/>
        <end position="77"/>
    </location>
</feature>
<protein>
    <recommendedName>
        <fullName evidence="5">BTB domain-containing protein</fullName>
    </recommendedName>
</protein>
<evidence type="ECO:0000256" key="2">
    <source>
        <dbReference type="PROSITE-ProRule" id="PRU00023"/>
    </source>
</evidence>
<dbReference type="InterPro" id="IPR000210">
    <property type="entry name" value="BTB/POZ_dom"/>
</dbReference>
<dbReference type="PANTHER" id="PTHR22872">
    <property type="entry name" value="BTK-BINDING PROTEIN-RELATED"/>
    <property type="match status" value="1"/>
</dbReference>
<dbReference type="SMART" id="SM00248">
    <property type="entry name" value="ANK"/>
    <property type="match status" value="3"/>
</dbReference>
<dbReference type="Gene3D" id="1.25.40.20">
    <property type="entry name" value="Ankyrin repeat-containing domain"/>
    <property type="match status" value="1"/>
</dbReference>
<dbReference type="Pfam" id="PF12796">
    <property type="entry name" value="Ank_2"/>
    <property type="match status" value="1"/>
</dbReference>
<evidence type="ECO:0000256" key="1">
    <source>
        <dbReference type="ARBA" id="ARBA00022737"/>
    </source>
</evidence>
<dbReference type="Proteomes" id="UP000827284">
    <property type="component" value="Unassembled WGS sequence"/>
</dbReference>
<dbReference type="SMART" id="SM00225">
    <property type="entry name" value="BTB"/>
    <property type="match status" value="2"/>
</dbReference>
<feature type="repeat" description="RCC1" evidence="3">
    <location>
        <begin position="169"/>
        <end position="218"/>
    </location>
</feature>
<evidence type="ECO:0000256" key="3">
    <source>
        <dbReference type="PROSITE-ProRule" id="PRU00235"/>
    </source>
</evidence>
<dbReference type="PROSITE" id="PS50012">
    <property type="entry name" value="RCC1_3"/>
    <property type="match status" value="3"/>
</dbReference>
<reference evidence="6" key="2">
    <citation type="journal article" date="2022" name="Microbiol. Resour. Announc.">
        <title>Whole-Genome Sequence of Entomortierella parvispora E1425, a Mucoromycotan Fungus Associated with Burkholderiaceae-Related Endosymbiotic Bacteria.</title>
        <authorList>
            <person name="Herlambang A."/>
            <person name="Guo Y."/>
            <person name="Takashima Y."/>
            <person name="Narisawa K."/>
            <person name="Ohta H."/>
            <person name="Nishizawa T."/>
        </authorList>
    </citation>
    <scope>NUCLEOTIDE SEQUENCE</scope>
    <source>
        <strain evidence="6">E1425</strain>
    </source>
</reference>
<dbReference type="SUPFAM" id="SSF48403">
    <property type="entry name" value="Ankyrin repeat"/>
    <property type="match status" value="1"/>
</dbReference>
<dbReference type="InterPro" id="IPR011333">
    <property type="entry name" value="SKP1/BTB/POZ_sf"/>
</dbReference>
<dbReference type="Gene3D" id="2.130.10.30">
    <property type="entry name" value="Regulator of chromosome condensation 1/beta-lactamase-inhibitor protein II"/>
    <property type="match status" value="1"/>
</dbReference>
<dbReference type="PROSITE" id="PS50088">
    <property type="entry name" value="ANK_REPEAT"/>
    <property type="match status" value="2"/>
</dbReference>
<dbReference type="InterPro" id="IPR051625">
    <property type="entry name" value="Signaling_Regulatory_Domain"/>
</dbReference>
<dbReference type="Pfam" id="PF00651">
    <property type="entry name" value="BTB"/>
    <property type="match status" value="2"/>
</dbReference>
<feature type="repeat" description="ANK" evidence="2">
    <location>
        <begin position="9"/>
        <end position="42"/>
    </location>
</feature>
<feature type="repeat" description="RCC1" evidence="3">
    <location>
        <begin position="219"/>
        <end position="278"/>
    </location>
</feature>
<feature type="compositionally biased region" description="Polar residues" evidence="4">
    <location>
        <begin position="1311"/>
        <end position="1353"/>
    </location>
</feature>
<feature type="region of interest" description="Disordered" evidence="4">
    <location>
        <begin position="983"/>
        <end position="1003"/>
    </location>
</feature>
<dbReference type="InterPro" id="IPR000408">
    <property type="entry name" value="Reg_chr_condens"/>
</dbReference>
<dbReference type="CDD" id="cd18186">
    <property type="entry name" value="BTB_POZ_ZBTB_KLHL-like"/>
    <property type="match status" value="1"/>
</dbReference>
<name>A0A9P3GYW6_9FUNG</name>
<feature type="repeat" description="RCC1" evidence="3">
    <location>
        <begin position="102"/>
        <end position="166"/>
    </location>
</feature>
<dbReference type="Pfam" id="PF13540">
    <property type="entry name" value="RCC1_2"/>
    <property type="match status" value="1"/>
</dbReference>
<keyword evidence="2" id="KW-0040">ANK repeat</keyword>
<dbReference type="Gene3D" id="3.30.710.10">
    <property type="entry name" value="Potassium Channel Kv1.1, Chain A"/>
    <property type="match status" value="2"/>
</dbReference>
<proteinExistence type="predicted"/>
<dbReference type="SUPFAM" id="SSF54695">
    <property type="entry name" value="POZ domain"/>
    <property type="match status" value="2"/>
</dbReference>
<feature type="domain" description="BTB" evidence="5">
    <location>
        <begin position="749"/>
        <end position="832"/>
    </location>
</feature>
<evidence type="ECO:0000259" key="5">
    <source>
        <dbReference type="PROSITE" id="PS50097"/>
    </source>
</evidence>
<dbReference type="InterPro" id="IPR009091">
    <property type="entry name" value="RCC1/BLIP-II"/>
</dbReference>
<feature type="region of interest" description="Disordered" evidence="4">
    <location>
        <begin position="1035"/>
        <end position="1091"/>
    </location>
</feature>
<feature type="region of interest" description="Disordered" evidence="4">
    <location>
        <begin position="1143"/>
        <end position="1227"/>
    </location>
</feature>
<reference evidence="6" key="1">
    <citation type="submission" date="2021-11" db="EMBL/GenBank/DDBJ databases">
        <authorList>
            <person name="Herlambang A."/>
            <person name="Guo Y."/>
            <person name="Takashima Y."/>
            <person name="Nishizawa T."/>
        </authorList>
    </citation>
    <scope>NUCLEOTIDE SEQUENCE</scope>
    <source>
        <strain evidence="6">E1425</strain>
    </source>
</reference>
<sequence>MDVNLKDDNGTTALHRAVAGNNFQLVCRLLEHPQINVNEKDIESGWTALHRALYLGHLRIALALLRHKDINIALEDKDRNTPFDVCHATLPVILERGPCPGDALYTWGSNSNFTLGHNDGDDRKMPELVRFPYRTSVITFPRVKAAKSILYQLSMSKFHTVVATSEAGQSAKVWGFGTSGRLGLDRKMQASPFPITGIAGTVVTTALGRDHTVLVTSKGEVYTLGNNKFGQLGYALEIPPNGQDPIQYSPKRVLLSIAKLFVKGAAASKWHTVVHTETELYTFGFNYGQLGYERKGDIQLGPRKVASMPPGLIMQVAASDNATACLMSSNDVVVFYKYAYHKVSFSLFPYPDGFSELNYPRVVNENRPRKISCSENKFGMMTGWGDIHVWSYPEVDSSVTLGTLPSNHSIPFLSIAMPDRPRRVWTYGGDRTQAIDFALGQNGSVILLTKGGHVYIGTNKGASLGRNVKWQRVPHLDKIVQVHANPSGAWAAIRSDPTLTPVSVRPGALGADLEQSLSQFHIYQDNEKNQGESIEVEADIGDDEDDDEEKVVPNPWKISTRGWQDLELSWDHDLIPLLDSSTRTGNFDKSVSGSHLFDVEIQAGKRTIGAHRIILASRSHVFRRCFVESPRLKTTVGSLVSVVPATEFDGTGRPLYTIILDVEFTTAVLLLQFLYSDRFDPIWDALDLPNAKKQDFAKVRQQLYHLALELALPTLQAALQYSFTHICSASLFSNLAQVIESPALFAGLFDVKLLLKNDNHLLAHQMVLGHRSPFFNAMLVRTNEWTRDRQDIRRLPAKHTGLVDPDRRILEVNMDQLDLESMTLVMQYIYTDCGPEMFNNAEKEEMDDLLQLVISVLKIADEFLMDRLKEICEQVLGEQVRAKTVVSFLEIALMYAADALKKTCVDYLCDNLEMALDQRWLDDVDEEILLLLEAALNKKQDTLMPFVRSGGYLPDKAAVEEMRKKIALDGTEYYRPLTPLFRSESTPTFPPGQQLRKPSVQLSQNATVLPSSLSTPITPTISSAPAMATRTLSAEQIRTDRHGPSTVEASGSKDAHSHWPTLSASSAHTSEMRDIPQPPIRKTSWAPVTGLQDRSRDSIENVAEGLGNASLAQAGAEGGASSEISSAMMVMPPKPSLREILEQEQKQGLASSHSSAGISTGVKAPKLSQKERRRLLQQQQHSEVSSPSLDSMGSPSPVAWAKVVPSGAMDSSRTEHGHSPGLLRRSSSMGGFSEVEIVSGSPVGTPSLLDIQQGELALLRAQPKEVPRVAMATSKPVKETLRPSGVERAFTEAPWRMDAIPEPLRAVTRHQSQMYPRSEGSSNSGSDPLLTSPSSTHDFPALNQNSHSNQNRDSVARAPNNASSFESTGPISTATALSASGMSALIGPVSSPTSTSTSTLSSFAIIQNQQLRDRNMLLKARHQKKSLYQIQIEELALMQIRQRHLSSRAQTRVAEGTGEWFQCDLG</sequence>
<dbReference type="EMBL" id="BQFW01000001">
    <property type="protein sequence ID" value="GJJ67680.1"/>
    <property type="molecule type" value="Genomic_DNA"/>
</dbReference>
<dbReference type="PROSITE" id="PS50097">
    <property type="entry name" value="BTB"/>
    <property type="match status" value="2"/>
</dbReference>
<feature type="compositionally biased region" description="Polar residues" evidence="4">
    <location>
        <begin position="1146"/>
        <end position="1158"/>
    </location>
</feature>
<evidence type="ECO:0000256" key="4">
    <source>
        <dbReference type="SAM" id="MobiDB-lite"/>
    </source>
</evidence>
<gene>
    <name evidence="6" type="ORF">EMPS_00026</name>
</gene>
<feature type="compositionally biased region" description="Polar residues" evidence="4">
    <location>
        <begin position="1360"/>
        <end position="1369"/>
    </location>
</feature>